<dbReference type="CDD" id="cd14275">
    <property type="entry name" value="UBA_EF-Ts"/>
    <property type="match status" value="1"/>
</dbReference>
<keyword evidence="5 6" id="KW-0496">Mitochondrion</keyword>
<dbReference type="GO" id="GO:0005739">
    <property type="term" value="C:mitochondrion"/>
    <property type="evidence" value="ECO:0007669"/>
    <property type="project" value="UniProtKB-SubCell"/>
</dbReference>
<keyword evidence="3 6" id="KW-0251">Elongation factor</keyword>
<evidence type="ECO:0000259" key="8">
    <source>
        <dbReference type="Pfam" id="PF00889"/>
    </source>
</evidence>
<reference evidence="9" key="1">
    <citation type="submission" date="2025-08" db="UniProtKB">
        <authorList>
            <consortium name="Ensembl"/>
        </authorList>
    </citation>
    <scope>IDENTIFICATION</scope>
</reference>
<comment type="function">
    <text evidence="6 7">Associates with the EF-Tu.GDP complex and induces the exchange of GDP to GTP. It remains bound to the aminoacyl-tRNA.EF-Tu.GTP complex up to the GTP hydrolysis stage on the ribosome.</text>
</comment>
<dbReference type="AlphaFoldDB" id="A0A8C5P6X8"/>
<evidence type="ECO:0000256" key="6">
    <source>
        <dbReference type="HAMAP-Rule" id="MF_03135"/>
    </source>
</evidence>
<dbReference type="SUPFAM" id="SSF46934">
    <property type="entry name" value="UBA-like"/>
    <property type="match status" value="1"/>
</dbReference>
<dbReference type="Gene3D" id="3.30.479.20">
    <property type="entry name" value="Elongation factor Ts, dimerisation domain"/>
    <property type="match status" value="2"/>
</dbReference>
<evidence type="ECO:0000313" key="9">
    <source>
        <dbReference type="Ensembl" id="ENSLLEP00000002443.1"/>
    </source>
</evidence>
<dbReference type="InterPro" id="IPR018101">
    <property type="entry name" value="Transl_elong_Ts_CS"/>
</dbReference>
<feature type="domain" description="Translation elongation factor EFTs/EF1B dimerisation" evidence="8">
    <location>
        <begin position="148"/>
        <end position="302"/>
    </location>
</feature>
<dbReference type="InterPro" id="IPR014039">
    <property type="entry name" value="Transl_elong_EFTs/EF1B_dimer"/>
</dbReference>
<dbReference type="Pfam" id="PF00889">
    <property type="entry name" value="EF_TS"/>
    <property type="match status" value="1"/>
</dbReference>
<dbReference type="SUPFAM" id="SSF54713">
    <property type="entry name" value="Elongation factor Ts (EF-Ts), dimerisation domain"/>
    <property type="match status" value="2"/>
</dbReference>
<proteinExistence type="inferred from homology"/>
<evidence type="ECO:0000256" key="1">
    <source>
        <dbReference type="ARBA" id="ARBA00004173"/>
    </source>
</evidence>
<evidence type="ECO:0000256" key="5">
    <source>
        <dbReference type="ARBA" id="ARBA00023128"/>
    </source>
</evidence>
<evidence type="ECO:0000256" key="4">
    <source>
        <dbReference type="ARBA" id="ARBA00022917"/>
    </source>
</evidence>
<dbReference type="InterPro" id="IPR009060">
    <property type="entry name" value="UBA-like_sf"/>
</dbReference>
<evidence type="ECO:0000256" key="7">
    <source>
        <dbReference type="RuleBase" id="RU000642"/>
    </source>
</evidence>
<evidence type="ECO:0000256" key="2">
    <source>
        <dbReference type="ARBA" id="ARBA00005532"/>
    </source>
</evidence>
<sequence>MHWEDMECGLGEVLPRDLGSLFSDSYTEETRYLFCGQELRITEHYGANLGVAAPVWDALVSWQQAGLFHSGVRFLASDKDLLLKLRKKTGYSFMNCKKALQKFSNDIKQAETWLHQQAQKEGWNKASKLQGRKTSEGLVGLLHEGNTAVMVEVNCETDFVARNVKFQQLVQQLAVGTLRHCQKQEQSLTSFLKGFFGGDELLQMKTEEALMKDQLAMTIGKLGENMTMKRAVWVMASSDMFIGSYMHGTPAVGIPSLSSMSFGKYGALVICQAADHSFKGNVSELGRRLGQHVVGMSPLSVGSVEDESSGETETRMLAQPYLLEPDLTVGQYVQPRGIHVLDFVRFECGEETEPSESS</sequence>
<dbReference type="NCBIfam" id="TIGR00116">
    <property type="entry name" value="tsf"/>
    <property type="match status" value="1"/>
</dbReference>
<dbReference type="FunFam" id="3.30.479.20:FF:000007">
    <property type="entry name" value="Elongation factor Ts, mitochondrial"/>
    <property type="match status" value="1"/>
</dbReference>
<dbReference type="FunFam" id="1.10.8.10:FF:000031">
    <property type="entry name" value="Elongation factor Ts, mitochondrial"/>
    <property type="match status" value="1"/>
</dbReference>
<name>A0A8C5P6X8_9ANUR</name>
<dbReference type="GO" id="GO:0003746">
    <property type="term" value="F:translation elongation factor activity"/>
    <property type="evidence" value="ECO:0007669"/>
    <property type="project" value="UniProtKB-UniRule"/>
</dbReference>
<gene>
    <name evidence="6" type="primary">TSFM</name>
</gene>
<dbReference type="Pfam" id="PF25025">
    <property type="entry name" value="EF-Ts_N"/>
    <property type="match status" value="1"/>
</dbReference>
<reference evidence="9" key="2">
    <citation type="submission" date="2025-09" db="UniProtKB">
        <authorList>
            <consortium name="Ensembl"/>
        </authorList>
    </citation>
    <scope>IDENTIFICATION</scope>
</reference>
<dbReference type="Gene3D" id="1.10.8.10">
    <property type="entry name" value="DNA helicase RuvA subunit, C-terminal domain"/>
    <property type="match status" value="1"/>
</dbReference>
<organism evidence="9 10">
    <name type="scientific">Leptobrachium leishanense</name>
    <name type="common">Leishan spiny toad</name>
    <dbReference type="NCBI Taxonomy" id="445787"/>
    <lineage>
        <taxon>Eukaryota</taxon>
        <taxon>Metazoa</taxon>
        <taxon>Chordata</taxon>
        <taxon>Craniata</taxon>
        <taxon>Vertebrata</taxon>
        <taxon>Euteleostomi</taxon>
        <taxon>Amphibia</taxon>
        <taxon>Batrachia</taxon>
        <taxon>Anura</taxon>
        <taxon>Pelobatoidea</taxon>
        <taxon>Megophryidae</taxon>
        <taxon>Leptobrachium</taxon>
    </lineage>
</organism>
<dbReference type="InterPro" id="IPR001816">
    <property type="entry name" value="Transl_elong_EFTs/EF1B"/>
</dbReference>
<dbReference type="OrthoDB" id="277235at2759"/>
<dbReference type="Ensembl" id="ENSLLET00000002549.1">
    <property type="protein sequence ID" value="ENSLLEP00000002443.1"/>
    <property type="gene ID" value="ENSLLEG00000001586.1"/>
</dbReference>
<dbReference type="HAMAP" id="MF_00050">
    <property type="entry name" value="EF_Ts"/>
    <property type="match status" value="1"/>
</dbReference>
<dbReference type="GO" id="GO:0070013">
    <property type="term" value="C:intracellular organelle lumen"/>
    <property type="evidence" value="ECO:0007669"/>
    <property type="project" value="UniProtKB-ARBA"/>
</dbReference>
<dbReference type="InterPro" id="IPR036402">
    <property type="entry name" value="EF-Ts_dimer_sf"/>
</dbReference>
<dbReference type="PROSITE" id="PS01127">
    <property type="entry name" value="EF_TS_2"/>
    <property type="match status" value="1"/>
</dbReference>
<keyword evidence="10" id="KW-1185">Reference proteome</keyword>
<comment type="similarity">
    <text evidence="2 6 7">Belongs to the EF-Ts family.</text>
</comment>
<dbReference type="GeneTree" id="ENSGT00390000016293"/>
<dbReference type="PROSITE" id="PS01126">
    <property type="entry name" value="EF_TS_1"/>
    <property type="match status" value="1"/>
</dbReference>
<comment type="subcellular location">
    <subcellularLocation>
        <location evidence="1 6">Mitochondrion</location>
    </subcellularLocation>
</comment>
<evidence type="ECO:0000313" key="10">
    <source>
        <dbReference type="Proteomes" id="UP000694569"/>
    </source>
</evidence>
<accession>A0A8C5P6X8</accession>
<keyword evidence="4 6" id="KW-0648">Protein biosynthesis</keyword>
<protein>
    <recommendedName>
        <fullName evidence="6">Elongation factor Ts, mitochondrial</fullName>
        <shortName evidence="6">EF-Ts</shortName>
        <shortName evidence="6">EF-TsMt</shortName>
    </recommendedName>
</protein>
<dbReference type="FunFam" id="3.30.479.20:FF:000008">
    <property type="entry name" value="Elongation factor Ts, mitochondrial"/>
    <property type="match status" value="1"/>
</dbReference>
<dbReference type="PANTHER" id="PTHR11741">
    <property type="entry name" value="ELONGATION FACTOR TS"/>
    <property type="match status" value="1"/>
</dbReference>
<dbReference type="PANTHER" id="PTHR11741:SF0">
    <property type="entry name" value="ELONGATION FACTOR TS, MITOCHONDRIAL"/>
    <property type="match status" value="1"/>
</dbReference>
<dbReference type="GO" id="GO:0070125">
    <property type="term" value="P:mitochondrial translational elongation"/>
    <property type="evidence" value="ECO:0007669"/>
    <property type="project" value="TreeGrafter"/>
</dbReference>
<dbReference type="Proteomes" id="UP000694569">
    <property type="component" value="Unplaced"/>
</dbReference>
<evidence type="ECO:0000256" key="3">
    <source>
        <dbReference type="ARBA" id="ARBA00022768"/>
    </source>
</evidence>